<evidence type="ECO:0000313" key="3">
    <source>
        <dbReference type="EMBL" id="MBC9206326.1"/>
    </source>
</evidence>
<keyword evidence="4" id="KW-1185">Reference proteome</keyword>
<dbReference type="InterPro" id="IPR036938">
    <property type="entry name" value="PAP2/HPO_sf"/>
</dbReference>
<feature type="transmembrane region" description="Helical" evidence="1">
    <location>
        <begin position="21"/>
        <end position="45"/>
    </location>
</feature>
<dbReference type="Gene3D" id="1.20.144.10">
    <property type="entry name" value="Phosphatidic acid phosphatase type 2/haloperoxidase"/>
    <property type="match status" value="1"/>
</dbReference>
<sequence length="253" mass="26944">MAPLGARLRGLAGIKFRWSEFGWGQFVVLAAMFVCAGGLFTFASIMDEMMEGDTHAFDNAVLLALRNPADSADPIGPVWLEIMMRDFTSLGSHAVLGLIGAVAFAYLLMMGKRFSAAMLVVSFAGGMVLNGLLKLGFARPRPDLVAHLVEVHTASFPSGHAMLSAVCYLTLGALLAGVAQQRRFKAYILGVAVGLTVLVGFSRVYLGVHWPTDVLGGWCLGAAWAMACWLGVRGIVLRQNRRGATEPPSGSQG</sequence>
<accession>A0ABR7RJ41</accession>
<evidence type="ECO:0000313" key="4">
    <source>
        <dbReference type="Proteomes" id="UP000626026"/>
    </source>
</evidence>
<dbReference type="EMBL" id="JACTVA010000006">
    <property type="protein sequence ID" value="MBC9206326.1"/>
    <property type="molecule type" value="Genomic_DNA"/>
</dbReference>
<dbReference type="Pfam" id="PF01569">
    <property type="entry name" value="PAP2"/>
    <property type="match status" value="1"/>
</dbReference>
<dbReference type="RefSeq" id="WP_187783496.1">
    <property type="nucleotide sequence ID" value="NZ_JACTVA010000006.1"/>
</dbReference>
<evidence type="ECO:0000256" key="1">
    <source>
        <dbReference type="SAM" id="Phobius"/>
    </source>
</evidence>
<proteinExistence type="predicted"/>
<protein>
    <submittedName>
        <fullName evidence="3">Phosphatase PAP2 family protein</fullName>
    </submittedName>
</protein>
<feature type="transmembrane region" description="Helical" evidence="1">
    <location>
        <begin position="158"/>
        <end position="179"/>
    </location>
</feature>
<feature type="transmembrane region" description="Helical" evidence="1">
    <location>
        <begin position="186"/>
        <end position="208"/>
    </location>
</feature>
<dbReference type="InterPro" id="IPR000326">
    <property type="entry name" value="PAP2/HPO"/>
</dbReference>
<feature type="transmembrane region" description="Helical" evidence="1">
    <location>
        <begin position="214"/>
        <end position="232"/>
    </location>
</feature>
<dbReference type="Proteomes" id="UP000626026">
    <property type="component" value="Unassembled WGS sequence"/>
</dbReference>
<comment type="caution">
    <text evidence="3">The sequence shown here is derived from an EMBL/GenBank/DDBJ whole genome shotgun (WGS) entry which is preliminary data.</text>
</comment>
<feature type="transmembrane region" description="Helical" evidence="1">
    <location>
        <begin position="90"/>
        <end position="109"/>
    </location>
</feature>
<dbReference type="SUPFAM" id="SSF48317">
    <property type="entry name" value="Acid phosphatase/Vanadium-dependent haloperoxidase"/>
    <property type="match status" value="1"/>
</dbReference>
<name>A0ABR7RJ41_9PROT</name>
<dbReference type="SMART" id="SM00014">
    <property type="entry name" value="acidPPc"/>
    <property type="match status" value="1"/>
</dbReference>
<keyword evidence="1" id="KW-1133">Transmembrane helix</keyword>
<keyword evidence="1" id="KW-0812">Transmembrane</keyword>
<evidence type="ECO:0000259" key="2">
    <source>
        <dbReference type="SMART" id="SM00014"/>
    </source>
</evidence>
<gene>
    <name evidence="3" type="ORF">IBL26_05725</name>
</gene>
<dbReference type="PANTHER" id="PTHR14969">
    <property type="entry name" value="SPHINGOSINE-1-PHOSPHATE PHOSPHOHYDROLASE"/>
    <property type="match status" value="1"/>
</dbReference>
<feature type="domain" description="Phosphatidic acid phosphatase type 2/haloperoxidase" evidence="2">
    <location>
        <begin position="117"/>
        <end position="229"/>
    </location>
</feature>
<dbReference type="PANTHER" id="PTHR14969:SF13">
    <property type="entry name" value="AT30094P"/>
    <property type="match status" value="1"/>
</dbReference>
<dbReference type="CDD" id="cd03392">
    <property type="entry name" value="PAP2_like_2"/>
    <property type="match status" value="1"/>
</dbReference>
<keyword evidence="1" id="KW-0472">Membrane</keyword>
<reference evidence="3 4" key="1">
    <citation type="journal article" date="2013" name="Int. J. Syst. Evol. Microbiol.">
        <title>Roseomonas aerophila sp. nov., isolated from air.</title>
        <authorList>
            <person name="Kim S.J."/>
            <person name="Weon H.Y."/>
            <person name="Ahn J.H."/>
            <person name="Hong S.B."/>
            <person name="Seok S.J."/>
            <person name="Whang K.S."/>
            <person name="Kwon S.W."/>
        </authorList>
    </citation>
    <scope>NUCLEOTIDE SEQUENCE [LARGE SCALE GENOMIC DNA]</scope>
    <source>
        <strain evidence="3 4">NBRC 108923</strain>
    </source>
</reference>
<organism evidence="3 4">
    <name type="scientific">Teichococcus aerophilus</name>
    <dbReference type="NCBI Taxonomy" id="1224513"/>
    <lineage>
        <taxon>Bacteria</taxon>
        <taxon>Pseudomonadati</taxon>
        <taxon>Pseudomonadota</taxon>
        <taxon>Alphaproteobacteria</taxon>
        <taxon>Acetobacterales</taxon>
        <taxon>Roseomonadaceae</taxon>
        <taxon>Roseomonas</taxon>
    </lineage>
</organism>
<feature type="transmembrane region" description="Helical" evidence="1">
    <location>
        <begin position="116"/>
        <end position="138"/>
    </location>
</feature>